<protein>
    <recommendedName>
        <fullName evidence="1">RNA helicase</fullName>
        <ecNumber evidence="1">3.6.4.13</ecNumber>
    </recommendedName>
</protein>
<accession>A0A0R3QV75</accession>
<evidence type="ECO:0000259" key="7">
    <source>
        <dbReference type="PROSITE" id="PS51192"/>
    </source>
</evidence>
<evidence type="ECO:0000256" key="2">
    <source>
        <dbReference type="ARBA" id="ARBA00022741"/>
    </source>
</evidence>
<dbReference type="InterPro" id="IPR011545">
    <property type="entry name" value="DEAD/DEAH_box_helicase_dom"/>
</dbReference>
<dbReference type="Gene3D" id="3.40.50.300">
    <property type="entry name" value="P-loop containing nucleotide triphosphate hydrolases"/>
    <property type="match status" value="1"/>
</dbReference>
<evidence type="ECO:0000313" key="9">
    <source>
        <dbReference type="EMBL" id="VDO32694.1"/>
    </source>
</evidence>
<dbReference type="AlphaFoldDB" id="A0A0R3QV75"/>
<dbReference type="Proteomes" id="UP000280834">
    <property type="component" value="Unassembled WGS sequence"/>
</dbReference>
<evidence type="ECO:0000256" key="5">
    <source>
        <dbReference type="ARBA" id="ARBA00022840"/>
    </source>
</evidence>
<feature type="short sequence motif" description="Q motif" evidence="6">
    <location>
        <begin position="37"/>
        <end position="65"/>
    </location>
</feature>
<dbReference type="WBParaSite" id="BTMF_0001162701-mRNA-1">
    <property type="protein sequence ID" value="BTMF_0001162701-mRNA-1"/>
    <property type="gene ID" value="BTMF_0001162701"/>
</dbReference>
<evidence type="ECO:0000313" key="11">
    <source>
        <dbReference type="WBParaSite" id="BTMF_0001162701-mRNA-1"/>
    </source>
</evidence>
<dbReference type="InterPro" id="IPR014001">
    <property type="entry name" value="Helicase_ATP-bd"/>
</dbReference>
<gene>
    <name evidence="9" type="ORF">BTMF_LOCUS9661</name>
</gene>
<dbReference type="PROSITE" id="PS51192">
    <property type="entry name" value="HELICASE_ATP_BIND_1"/>
    <property type="match status" value="1"/>
</dbReference>
<proteinExistence type="predicted"/>
<keyword evidence="5" id="KW-0067">ATP-binding</keyword>
<dbReference type="GO" id="GO:0005524">
    <property type="term" value="F:ATP binding"/>
    <property type="evidence" value="ECO:0007669"/>
    <property type="project" value="UniProtKB-KW"/>
</dbReference>
<feature type="domain" description="DEAD-box RNA helicase Q" evidence="8">
    <location>
        <begin position="37"/>
        <end position="65"/>
    </location>
</feature>
<evidence type="ECO:0000256" key="1">
    <source>
        <dbReference type="ARBA" id="ARBA00012552"/>
    </source>
</evidence>
<reference evidence="11" key="1">
    <citation type="submission" date="2017-02" db="UniProtKB">
        <authorList>
            <consortium name="WormBaseParasite"/>
        </authorList>
    </citation>
    <scope>IDENTIFICATION</scope>
</reference>
<dbReference type="PANTHER" id="PTHR47960">
    <property type="entry name" value="DEAD-BOX ATP-DEPENDENT RNA HELICASE 50"/>
    <property type="match status" value="1"/>
</dbReference>
<evidence type="ECO:0000256" key="3">
    <source>
        <dbReference type="ARBA" id="ARBA00022801"/>
    </source>
</evidence>
<evidence type="ECO:0000256" key="6">
    <source>
        <dbReference type="PROSITE-ProRule" id="PRU00552"/>
    </source>
</evidence>
<dbReference type="EMBL" id="UZAG01017076">
    <property type="protein sequence ID" value="VDO32694.1"/>
    <property type="molecule type" value="Genomic_DNA"/>
</dbReference>
<dbReference type="SMART" id="SM00487">
    <property type="entry name" value="DEXDc"/>
    <property type="match status" value="1"/>
</dbReference>
<dbReference type="SUPFAM" id="SSF52540">
    <property type="entry name" value="P-loop containing nucleoside triphosphate hydrolases"/>
    <property type="match status" value="1"/>
</dbReference>
<evidence type="ECO:0000259" key="8">
    <source>
        <dbReference type="PROSITE" id="PS51195"/>
    </source>
</evidence>
<dbReference type="Pfam" id="PF00270">
    <property type="entry name" value="DEAD"/>
    <property type="match status" value="1"/>
</dbReference>
<keyword evidence="4" id="KW-0347">Helicase</keyword>
<keyword evidence="10" id="KW-1185">Reference proteome</keyword>
<name>A0A0R3QV75_9BILA</name>
<evidence type="ECO:0000256" key="4">
    <source>
        <dbReference type="ARBA" id="ARBA00022806"/>
    </source>
</evidence>
<sequence>MTNKTESQSDQSWKENLNLPAKDLRFKTTDVTDTKGIEFEDFCLKRPLLMGIFEKGWEKPSPIQEASISIALSGQDILARAKNGTGKTGAYCIPCIDKIDVEKKYPQSLIIVPTRELAFQTSNICVDLSKHLNLKVMVTTGGTELRNDIMRLNGTVHIIVATPGRILDLMDKV</sequence>
<reference evidence="9 10" key="2">
    <citation type="submission" date="2018-11" db="EMBL/GenBank/DDBJ databases">
        <authorList>
            <consortium name="Pathogen Informatics"/>
        </authorList>
    </citation>
    <scope>NUCLEOTIDE SEQUENCE [LARGE SCALE GENOMIC DNA]</scope>
</reference>
<organism evidence="11">
    <name type="scientific">Brugia timori</name>
    <dbReference type="NCBI Taxonomy" id="42155"/>
    <lineage>
        <taxon>Eukaryota</taxon>
        <taxon>Metazoa</taxon>
        <taxon>Ecdysozoa</taxon>
        <taxon>Nematoda</taxon>
        <taxon>Chromadorea</taxon>
        <taxon>Rhabditida</taxon>
        <taxon>Spirurina</taxon>
        <taxon>Spiruromorpha</taxon>
        <taxon>Filarioidea</taxon>
        <taxon>Onchocercidae</taxon>
        <taxon>Brugia</taxon>
    </lineage>
</organism>
<dbReference type="STRING" id="42155.A0A0R3QV75"/>
<dbReference type="GO" id="GO:0003724">
    <property type="term" value="F:RNA helicase activity"/>
    <property type="evidence" value="ECO:0007669"/>
    <property type="project" value="UniProtKB-EC"/>
</dbReference>
<dbReference type="EC" id="3.6.4.13" evidence="1"/>
<keyword evidence="3" id="KW-0378">Hydrolase</keyword>
<evidence type="ECO:0000313" key="10">
    <source>
        <dbReference type="Proteomes" id="UP000280834"/>
    </source>
</evidence>
<dbReference type="InterPro" id="IPR014014">
    <property type="entry name" value="RNA_helicase_DEAD_Q_motif"/>
</dbReference>
<dbReference type="PROSITE" id="PS51195">
    <property type="entry name" value="Q_MOTIF"/>
    <property type="match status" value="1"/>
</dbReference>
<feature type="domain" description="Helicase ATP-binding" evidence="7">
    <location>
        <begin position="68"/>
        <end position="173"/>
    </location>
</feature>
<dbReference type="GO" id="GO:0016787">
    <property type="term" value="F:hydrolase activity"/>
    <property type="evidence" value="ECO:0007669"/>
    <property type="project" value="UniProtKB-KW"/>
</dbReference>
<dbReference type="InterPro" id="IPR027417">
    <property type="entry name" value="P-loop_NTPase"/>
</dbReference>
<dbReference type="GO" id="GO:0003676">
    <property type="term" value="F:nucleic acid binding"/>
    <property type="evidence" value="ECO:0007669"/>
    <property type="project" value="InterPro"/>
</dbReference>
<keyword evidence="2" id="KW-0547">Nucleotide-binding</keyword>